<dbReference type="InParanoid" id="K0KHH2"/>
<gene>
    <name evidence="1" type="ORF">BN7_1168</name>
</gene>
<dbReference type="GO" id="GO:0043291">
    <property type="term" value="C:RAVE complex"/>
    <property type="evidence" value="ECO:0007669"/>
    <property type="project" value="TreeGrafter"/>
</dbReference>
<evidence type="ECO:0000313" key="1">
    <source>
        <dbReference type="EMBL" id="CCH41627.1"/>
    </source>
</evidence>
<dbReference type="Proteomes" id="UP000009328">
    <property type="component" value="Unassembled WGS sequence"/>
</dbReference>
<dbReference type="eggNOG" id="ENOG502RBKJ">
    <property type="taxonomic scope" value="Eukaryota"/>
</dbReference>
<reference evidence="1 2" key="1">
    <citation type="journal article" date="2012" name="Eukaryot. Cell">
        <title>Draft genome sequence of Wickerhamomyces ciferrii NRRL Y-1031 F-60-10.</title>
        <authorList>
            <person name="Schneider J."/>
            <person name="Andrea H."/>
            <person name="Blom J."/>
            <person name="Jaenicke S."/>
            <person name="Ruckert C."/>
            <person name="Schorsch C."/>
            <person name="Szczepanowski R."/>
            <person name="Farwick M."/>
            <person name="Goesmann A."/>
            <person name="Puhler A."/>
            <person name="Schaffer S."/>
            <person name="Tauch A."/>
            <person name="Kohler T."/>
            <person name="Brinkrolf K."/>
        </authorList>
    </citation>
    <scope>NUCLEOTIDE SEQUENCE [LARGE SCALE GENOMIC DNA]</scope>
    <source>
        <strain evidence="2">ATCC 14091 / BCRC 22168 / CBS 111 / JCM 3599 / NBRC 0793 / NRRL Y-1031 F-60-10</strain>
    </source>
</reference>
<dbReference type="FunCoup" id="K0KHH2">
    <property type="interactions" value="70"/>
</dbReference>
<name>K0KHH2_WICCF</name>
<sequence>MTTEIFPKIPNNEIKQQEETVQKSEQKWLIEHIIKPELPKIIETLGHCLDVITSKDIIKLPISSNRTEQVKGIVSRSSSELIDLDIKLHLKTLNRKIHLKLQSPIELVQITKIIGMITELIGEIEILKQFDLNDINGFLDQLRKILKNLSDCNNTLNKPHESILFPQHGINLSETFDTLATGQNLSQFQDKLTIDFFILNTEISIEFKSLEKITESPWNEIDSNGISHVDKLREGLKNHTIKLNDILDRDKRKLGHVFGLNKFSTNDYLTRSITFNNSVVIEVEKLLIHCQDPNLISIGAKLNGLEHLTSKMFKNLELSLM</sequence>
<dbReference type="AlphaFoldDB" id="K0KHH2"/>
<dbReference type="Pfam" id="PF10259">
    <property type="entry name" value="Rogdi_lz"/>
    <property type="match status" value="1"/>
</dbReference>
<comment type="caution">
    <text evidence="1">The sequence shown here is derived from an EMBL/GenBank/DDBJ whole genome shotgun (WGS) entry which is preliminary data.</text>
</comment>
<dbReference type="STRING" id="1206466.K0KHH2"/>
<proteinExistence type="predicted"/>
<evidence type="ECO:0000313" key="2">
    <source>
        <dbReference type="Proteomes" id="UP000009328"/>
    </source>
</evidence>
<dbReference type="EMBL" id="CAIF01000026">
    <property type="protein sequence ID" value="CCH41627.1"/>
    <property type="molecule type" value="Genomic_DNA"/>
</dbReference>
<dbReference type="InterPro" id="IPR028241">
    <property type="entry name" value="RAVE2/Rogdi"/>
</dbReference>
<dbReference type="HOGENOM" id="CLU_813985_0_0_1"/>
<protein>
    <submittedName>
        <fullName evidence="1">Regulator of V-ATPase in vacuolar membrane protein 2</fullName>
    </submittedName>
</protein>
<dbReference type="PANTHER" id="PTHR13618">
    <property type="entry name" value="LEUCINE ZIPPER CONTAINING TRANSCRIPTION FACTOR LZF1"/>
    <property type="match status" value="1"/>
</dbReference>
<organism evidence="1 2">
    <name type="scientific">Wickerhamomyces ciferrii (strain ATCC 14091 / BCRC 22168 / CBS 111 / JCM 3599 / NBRC 0793 / NRRL Y-1031 F-60-10)</name>
    <name type="common">Yeast</name>
    <name type="synonym">Pichia ciferrii</name>
    <dbReference type="NCBI Taxonomy" id="1206466"/>
    <lineage>
        <taxon>Eukaryota</taxon>
        <taxon>Fungi</taxon>
        <taxon>Dikarya</taxon>
        <taxon>Ascomycota</taxon>
        <taxon>Saccharomycotina</taxon>
        <taxon>Saccharomycetes</taxon>
        <taxon>Phaffomycetales</taxon>
        <taxon>Wickerhamomycetaceae</taxon>
        <taxon>Wickerhamomyces</taxon>
    </lineage>
</organism>
<dbReference type="PANTHER" id="PTHR13618:SF1">
    <property type="entry name" value="PROTEIN ROGDI HOMOLOG"/>
    <property type="match status" value="1"/>
</dbReference>
<keyword evidence="2" id="KW-1185">Reference proteome</keyword>
<accession>K0KHH2</accession>